<evidence type="ECO:0000259" key="1">
    <source>
        <dbReference type="Pfam" id="PF02342"/>
    </source>
</evidence>
<gene>
    <name evidence="2" type="primary">yceD_2</name>
    <name evidence="2" type="ORF">NCTC10571_01346</name>
</gene>
<evidence type="ECO:0000313" key="2">
    <source>
        <dbReference type="EMBL" id="STY71190.1"/>
    </source>
</evidence>
<dbReference type="CDD" id="cd06974">
    <property type="entry name" value="TerD_like"/>
    <property type="match status" value="1"/>
</dbReference>
<dbReference type="RefSeq" id="WP_115151558.1">
    <property type="nucleotide sequence ID" value="NZ_UGPP01000001.1"/>
</dbReference>
<dbReference type="InterPro" id="IPR003325">
    <property type="entry name" value="TerD"/>
</dbReference>
<dbReference type="Proteomes" id="UP000255234">
    <property type="component" value="Unassembled WGS sequence"/>
</dbReference>
<dbReference type="Pfam" id="PF02342">
    <property type="entry name" value="TerD"/>
    <property type="match status" value="1"/>
</dbReference>
<dbReference type="PANTHER" id="PTHR32097">
    <property type="entry name" value="CAMP-BINDING PROTEIN 1-RELATED"/>
    <property type="match status" value="1"/>
</dbReference>
<feature type="domain" description="TerD" evidence="1">
    <location>
        <begin position="1"/>
        <end position="184"/>
    </location>
</feature>
<reference evidence="2 3" key="1">
    <citation type="submission" date="2018-06" db="EMBL/GenBank/DDBJ databases">
        <authorList>
            <consortium name="Pathogen Informatics"/>
            <person name="Doyle S."/>
        </authorList>
    </citation>
    <scope>NUCLEOTIDE SEQUENCE [LARGE SCALE GENOMIC DNA]</scope>
    <source>
        <strain evidence="2 3">NCTC10571</strain>
    </source>
</reference>
<proteinExistence type="predicted"/>
<dbReference type="Gene3D" id="2.60.60.30">
    <property type="entry name" value="sav2460 like domains"/>
    <property type="match status" value="1"/>
</dbReference>
<dbReference type="EMBL" id="UGPP01000001">
    <property type="protein sequence ID" value="STY71190.1"/>
    <property type="molecule type" value="Genomic_DNA"/>
</dbReference>
<accession>A0A378NS26</accession>
<dbReference type="InterPro" id="IPR051324">
    <property type="entry name" value="Stress/Tellurium_Resist"/>
</dbReference>
<protein>
    <submittedName>
        <fullName evidence="2">General stress protein 16U</fullName>
    </submittedName>
</protein>
<name>A0A378NS26_9FIRM</name>
<evidence type="ECO:0000313" key="3">
    <source>
        <dbReference type="Proteomes" id="UP000255234"/>
    </source>
</evidence>
<dbReference type="AlphaFoldDB" id="A0A378NS26"/>
<organism evidence="2 3">
    <name type="scientific">Megamonas hypermegale</name>
    <dbReference type="NCBI Taxonomy" id="158847"/>
    <lineage>
        <taxon>Bacteria</taxon>
        <taxon>Bacillati</taxon>
        <taxon>Bacillota</taxon>
        <taxon>Negativicutes</taxon>
        <taxon>Selenomonadales</taxon>
        <taxon>Selenomonadaceae</taxon>
        <taxon>Megamonas</taxon>
    </lineage>
</organism>
<sequence>MAINLVKGQKVDLTKGNAGLKNLLVGLGWDVSSRDGERFDLDASAFLLNDDNKAVDYVYFNQQKSSNGAIVLSGDNLTGEGSGDDETLTVSLEKVPNNVEQIAISVNIYEADSRRQNFGMVNNAYVRIIDKDTNKELCKYDLDEDYSIETGIIFGRIYRHNGEWKFAAVGDGYVGGLRTICDRYGI</sequence>
<dbReference type="PANTHER" id="PTHR32097:SF15">
    <property type="entry name" value="STRESS RESPONSE PROTEIN SCP2"/>
    <property type="match status" value="1"/>
</dbReference>